<organism evidence="10 11">
    <name type="scientific">Streptomyces crystallinus</name>
    <dbReference type="NCBI Taxonomy" id="68191"/>
    <lineage>
        <taxon>Bacteria</taxon>
        <taxon>Bacillati</taxon>
        <taxon>Actinomycetota</taxon>
        <taxon>Actinomycetes</taxon>
        <taxon>Kitasatosporales</taxon>
        <taxon>Streptomycetaceae</taxon>
        <taxon>Streptomyces</taxon>
    </lineage>
</organism>
<dbReference type="Proteomes" id="UP001500668">
    <property type="component" value="Unassembled WGS sequence"/>
</dbReference>
<dbReference type="PANTHER" id="PTHR32309:SF31">
    <property type="entry name" value="CAPSULAR EXOPOLYSACCHARIDE FAMILY"/>
    <property type="match status" value="1"/>
</dbReference>
<name>A0ABN1FUU7_9ACTN</name>
<keyword evidence="4 8" id="KW-0812">Transmembrane</keyword>
<proteinExistence type="inferred from homology"/>
<evidence type="ECO:0000256" key="5">
    <source>
        <dbReference type="ARBA" id="ARBA00022989"/>
    </source>
</evidence>
<evidence type="ECO:0000313" key="11">
    <source>
        <dbReference type="Proteomes" id="UP001500668"/>
    </source>
</evidence>
<evidence type="ECO:0000256" key="6">
    <source>
        <dbReference type="ARBA" id="ARBA00023136"/>
    </source>
</evidence>
<evidence type="ECO:0000259" key="9">
    <source>
        <dbReference type="Pfam" id="PF02706"/>
    </source>
</evidence>
<comment type="subcellular location">
    <subcellularLocation>
        <location evidence="1">Cell membrane</location>
        <topology evidence="1">Multi-pass membrane protein</topology>
    </subcellularLocation>
</comment>
<keyword evidence="6 8" id="KW-0472">Membrane</keyword>
<evidence type="ECO:0000313" key="10">
    <source>
        <dbReference type="EMBL" id="GAA0598290.1"/>
    </source>
</evidence>
<evidence type="ECO:0000256" key="8">
    <source>
        <dbReference type="SAM" id="Phobius"/>
    </source>
</evidence>
<feature type="region of interest" description="Disordered" evidence="7">
    <location>
        <begin position="431"/>
        <end position="455"/>
    </location>
</feature>
<comment type="similarity">
    <text evidence="2">Belongs to the CpsC/CapA family.</text>
</comment>
<gene>
    <name evidence="10" type="ORF">GCM10010394_29820</name>
</gene>
<dbReference type="EMBL" id="BAAACA010000014">
    <property type="protein sequence ID" value="GAA0598290.1"/>
    <property type="molecule type" value="Genomic_DNA"/>
</dbReference>
<evidence type="ECO:0000256" key="7">
    <source>
        <dbReference type="SAM" id="MobiDB-lite"/>
    </source>
</evidence>
<dbReference type="PANTHER" id="PTHR32309">
    <property type="entry name" value="TYROSINE-PROTEIN KINASE"/>
    <property type="match status" value="1"/>
</dbReference>
<protein>
    <submittedName>
        <fullName evidence="10">Wzz/FepE/Etk N-terminal domain-containing protein</fullName>
    </submittedName>
</protein>
<evidence type="ECO:0000256" key="4">
    <source>
        <dbReference type="ARBA" id="ARBA00022692"/>
    </source>
</evidence>
<comment type="caution">
    <text evidence="10">The sequence shown here is derived from an EMBL/GenBank/DDBJ whole genome shotgun (WGS) entry which is preliminary data.</text>
</comment>
<evidence type="ECO:0000256" key="1">
    <source>
        <dbReference type="ARBA" id="ARBA00004651"/>
    </source>
</evidence>
<dbReference type="Pfam" id="PF02706">
    <property type="entry name" value="Wzz"/>
    <property type="match status" value="1"/>
</dbReference>
<dbReference type="RefSeq" id="WP_344074051.1">
    <property type="nucleotide sequence ID" value="NZ_BAAACA010000014.1"/>
</dbReference>
<evidence type="ECO:0000256" key="3">
    <source>
        <dbReference type="ARBA" id="ARBA00022475"/>
    </source>
</evidence>
<feature type="transmembrane region" description="Helical" evidence="8">
    <location>
        <begin position="230"/>
        <end position="249"/>
    </location>
</feature>
<keyword evidence="11" id="KW-1185">Reference proteome</keyword>
<sequence length="455" mass="48226">MSDDPIRLATVGRILRRRWRLLAVLTVVGALVGYGTSLLFPPRYTASASVLLPGQWEERELLTQAEIATSSTVVDRASAALGWKDVSGGELRDRVSAKASDGNIIKISGTAGTPERAQRLSDQVAQQFVTFAGRIAGDTSDPDTTAGPEALRQKVEQTSRRITDLANAADPGRTVESVQARTELEKLRTALLEAMKKLDQADPAANKAGMVVMGPAPRPTGEAPPTRTQLVVAGAVLFLLIAVVGHLAAARMNRRLRTEPEIAAALGSTLLGTVDVPVDPGADRPAGQGPRGWFRRLLGTDTRWDTPTPRLSGDEASRQLRYRRVCARLRDRLPAPRRLLVVVPDGDRIARRAAEQLVAVAESGPLLRVVGVPVVQPLVPDRDTESGALVVLSAGSWTAQELTGIAEACADAGHEVVGIVVAGLVRTRPVRTAGHPPDHATPAIAVRGHATGGSV</sequence>
<feature type="transmembrane region" description="Helical" evidence="8">
    <location>
        <begin position="21"/>
        <end position="40"/>
    </location>
</feature>
<dbReference type="InterPro" id="IPR003856">
    <property type="entry name" value="LPS_length_determ_N"/>
</dbReference>
<reference evidence="11" key="1">
    <citation type="journal article" date="2019" name="Int. J. Syst. Evol. Microbiol.">
        <title>The Global Catalogue of Microorganisms (GCM) 10K type strain sequencing project: providing services to taxonomists for standard genome sequencing and annotation.</title>
        <authorList>
            <consortium name="The Broad Institute Genomics Platform"/>
            <consortium name="The Broad Institute Genome Sequencing Center for Infectious Disease"/>
            <person name="Wu L."/>
            <person name="Ma J."/>
        </authorList>
    </citation>
    <scope>NUCLEOTIDE SEQUENCE [LARGE SCALE GENOMIC DNA]</scope>
    <source>
        <strain evidence="11">JCM 5067</strain>
    </source>
</reference>
<keyword evidence="3" id="KW-1003">Cell membrane</keyword>
<evidence type="ECO:0000256" key="2">
    <source>
        <dbReference type="ARBA" id="ARBA00006683"/>
    </source>
</evidence>
<dbReference type="InterPro" id="IPR050445">
    <property type="entry name" value="Bact_polysacc_biosynth/exp"/>
</dbReference>
<feature type="domain" description="Polysaccharide chain length determinant N-terminal" evidence="9">
    <location>
        <begin position="12"/>
        <end position="70"/>
    </location>
</feature>
<keyword evidence="5 8" id="KW-1133">Transmembrane helix</keyword>
<accession>A0ABN1FUU7</accession>